<proteinExistence type="inferred from homology"/>
<evidence type="ECO:0000256" key="6">
    <source>
        <dbReference type="ARBA" id="ARBA00023180"/>
    </source>
</evidence>
<accession>A0AAE0FKN1</accession>
<protein>
    <submittedName>
        <fullName evidence="8">Uncharacterized protein</fullName>
    </submittedName>
</protein>
<evidence type="ECO:0000256" key="3">
    <source>
        <dbReference type="ARBA" id="ARBA00022692"/>
    </source>
</evidence>
<comment type="subcellular location">
    <subcellularLocation>
        <location evidence="1">Membrane</location>
        <topology evidence="1">Multi-pass membrane protein</topology>
    </subcellularLocation>
</comment>
<organism evidence="8 9">
    <name type="scientific">Cymbomonas tetramitiformis</name>
    <dbReference type="NCBI Taxonomy" id="36881"/>
    <lineage>
        <taxon>Eukaryota</taxon>
        <taxon>Viridiplantae</taxon>
        <taxon>Chlorophyta</taxon>
        <taxon>Pyramimonadophyceae</taxon>
        <taxon>Pyramimonadales</taxon>
        <taxon>Pyramimonadaceae</taxon>
        <taxon>Cymbomonas</taxon>
    </lineage>
</organism>
<name>A0AAE0FKN1_9CHLO</name>
<comment type="similarity">
    <text evidence="2">Belongs to the CTL (choline transporter-like) family.</text>
</comment>
<keyword evidence="3 7" id="KW-0812">Transmembrane</keyword>
<gene>
    <name evidence="8" type="ORF">CYMTET_29744</name>
</gene>
<keyword evidence="4 7" id="KW-1133">Transmembrane helix</keyword>
<sequence length="281" mass="32061">MAILDEPLLPHDRSFSGHKRERGCRDVLFLLLFIFFWAGMGVCAFFGFKKGQPEILAYGLDYEGSVCHKNQNLRDLTDYSIRFWVNPKQVSETHKVSSLKDSKSLCLAHCPQPVAENKTISWVCNYPDSKNGNPKDRDMKSWNQGYNRGTPYDYFQDLSKEAQHNSMSLKGPCYPVLFKSKNQFWSCQFYDDIDEDSHKIWTDMGGVPFGSDAESLSRLAVTVEKAIDSLLGGPIDILNRYINDIKNGWEVCAPHSRHLLYALASCHWVCAYPWTDSFGTS</sequence>
<dbReference type="GO" id="GO:0016020">
    <property type="term" value="C:membrane"/>
    <property type="evidence" value="ECO:0007669"/>
    <property type="project" value="UniProtKB-SubCell"/>
</dbReference>
<comment type="caution">
    <text evidence="8">The sequence shown here is derived from an EMBL/GenBank/DDBJ whole genome shotgun (WGS) entry which is preliminary data.</text>
</comment>
<dbReference type="PANTHER" id="PTHR12385">
    <property type="entry name" value="CHOLINE TRANSPORTER-LIKE (SLC FAMILY 44)"/>
    <property type="match status" value="1"/>
</dbReference>
<evidence type="ECO:0000256" key="5">
    <source>
        <dbReference type="ARBA" id="ARBA00023136"/>
    </source>
</evidence>
<keyword evidence="5 7" id="KW-0472">Membrane</keyword>
<keyword evidence="6" id="KW-0325">Glycoprotein</keyword>
<dbReference type="PANTHER" id="PTHR12385:SF14">
    <property type="entry name" value="CHOLINE TRANSPORTER-LIKE 2"/>
    <property type="match status" value="1"/>
</dbReference>
<evidence type="ECO:0000256" key="4">
    <source>
        <dbReference type="ARBA" id="ARBA00022989"/>
    </source>
</evidence>
<feature type="transmembrane region" description="Helical" evidence="7">
    <location>
        <begin position="27"/>
        <end position="48"/>
    </location>
</feature>
<keyword evidence="9" id="KW-1185">Reference proteome</keyword>
<evidence type="ECO:0000256" key="1">
    <source>
        <dbReference type="ARBA" id="ARBA00004141"/>
    </source>
</evidence>
<dbReference type="Proteomes" id="UP001190700">
    <property type="component" value="Unassembled WGS sequence"/>
</dbReference>
<evidence type="ECO:0000256" key="7">
    <source>
        <dbReference type="SAM" id="Phobius"/>
    </source>
</evidence>
<evidence type="ECO:0000313" key="9">
    <source>
        <dbReference type="Proteomes" id="UP001190700"/>
    </source>
</evidence>
<reference evidence="8 9" key="1">
    <citation type="journal article" date="2015" name="Genome Biol. Evol.">
        <title>Comparative Genomics of a Bacterivorous Green Alga Reveals Evolutionary Causalities and Consequences of Phago-Mixotrophic Mode of Nutrition.</title>
        <authorList>
            <person name="Burns J.A."/>
            <person name="Paasch A."/>
            <person name="Narechania A."/>
            <person name="Kim E."/>
        </authorList>
    </citation>
    <scope>NUCLEOTIDE SEQUENCE [LARGE SCALE GENOMIC DNA]</scope>
    <source>
        <strain evidence="8 9">PLY_AMNH</strain>
    </source>
</reference>
<dbReference type="AlphaFoldDB" id="A0AAE0FKN1"/>
<evidence type="ECO:0000256" key="2">
    <source>
        <dbReference type="ARBA" id="ARBA00007168"/>
    </source>
</evidence>
<dbReference type="InterPro" id="IPR007603">
    <property type="entry name" value="Choline_transptr-like"/>
</dbReference>
<dbReference type="GO" id="GO:0022857">
    <property type="term" value="F:transmembrane transporter activity"/>
    <property type="evidence" value="ECO:0007669"/>
    <property type="project" value="InterPro"/>
</dbReference>
<dbReference type="EMBL" id="LGRX02016965">
    <property type="protein sequence ID" value="KAK3261343.1"/>
    <property type="molecule type" value="Genomic_DNA"/>
</dbReference>
<evidence type="ECO:0000313" key="8">
    <source>
        <dbReference type="EMBL" id="KAK3261343.1"/>
    </source>
</evidence>